<evidence type="ECO:0000313" key="2">
    <source>
        <dbReference type="Proteomes" id="UP000288716"/>
    </source>
</evidence>
<name>A0A443SG74_9ACAR</name>
<organism evidence="1 2">
    <name type="scientific">Leptotrombidium deliense</name>
    <dbReference type="NCBI Taxonomy" id="299467"/>
    <lineage>
        <taxon>Eukaryota</taxon>
        <taxon>Metazoa</taxon>
        <taxon>Ecdysozoa</taxon>
        <taxon>Arthropoda</taxon>
        <taxon>Chelicerata</taxon>
        <taxon>Arachnida</taxon>
        <taxon>Acari</taxon>
        <taxon>Acariformes</taxon>
        <taxon>Trombidiformes</taxon>
        <taxon>Prostigmata</taxon>
        <taxon>Anystina</taxon>
        <taxon>Parasitengona</taxon>
        <taxon>Trombiculoidea</taxon>
        <taxon>Trombiculidae</taxon>
        <taxon>Leptotrombidium</taxon>
    </lineage>
</organism>
<evidence type="ECO:0000313" key="1">
    <source>
        <dbReference type="EMBL" id="RWS26527.1"/>
    </source>
</evidence>
<reference evidence="1 2" key="1">
    <citation type="journal article" date="2018" name="Gigascience">
        <title>Genomes of trombidid mites reveal novel predicted allergens and laterally-transferred genes associated with secondary metabolism.</title>
        <authorList>
            <person name="Dong X."/>
            <person name="Chaisiri K."/>
            <person name="Xia D."/>
            <person name="Armstrong S.D."/>
            <person name="Fang Y."/>
            <person name="Donnelly M.J."/>
            <person name="Kadowaki T."/>
            <person name="McGarry J.W."/>
            <person name="Darby A.C."/>
            <person name="Makepeace B.L."/>
        </authorList>
    </citation>
    <scope>NUCLEOTIDE SEQUENCE [LARGE SCALE GENOMIC DNA]</scope>
    <source>
        <strain evidence="1">UoL-UT</strain>
    </source>
</reference>
<dbReference type="EMBL" id="NCKV01002677">
    <property type="protein sequence ID" value="RWS26527.1"/>
    <property type="molecule type" value="Genomic_DNA"/>
</dbReference>
<accession>A0A443SG74</accession>
<comment type="caution">
    <text evidence="1">The sequence shown here is derived from an EMBL/GenBank/DDBJ whole genome shotgun (WGS) entry which is preliminary data.</text>
</comment>
<dbReference type="OrthoDB" id="428346at2759"/>
<protein>
    <submittedName>
        <fullName evidence="1">Uncharacterized protein</fullName>
    </submittedName>
</protein>
<dbReference type="Proteomes" id="UP000288716">
    <property type="component" value="Unassembled WGS sequence"/>
</dbReference>
<sequence>MFIRDCALDSGSLTTDTELVRMSHCGAFYFDSRYVKGCVQSCFEDACNYSPKLKIHYFYHLLLITISLSYFCN</sequence>
<dbReference type="PANTHER" id="PTHR38332">
    <property type="entry name" value="PROTEIN CBG11604"/>
    <property type="match status" value="1"/>
</dbReference>
<keyword evidence="2" id="KW-1185">Reference proteome</keyword>
<dbReference type="VEuPathDB" id="VectorBase:LDEU005515"/>
<dbReference type="PANTHER" id="PTHR38332:SF1">
    <property type="entry name" value="RE49668P"/>
    <property type="match status" value="1"/>
</dbReference>
<dbReference type="AlphaFoldDB" id="A0A443SG74"/>
<proteinExistence type="predicted"/>
<gene>
    <name evidence="1" type="ORF">B4U80_10790</name>
</gene>